<dbReference type="SUPFAM" id="SSF50978">
    <property type="entry name" value="WD40 repeat-like"/>
    <property type="match status" value="1"/>
</dbReference>
<dbReference type="InterPro" id="IPR020472">
    <property type="entry name" value="WD40_PAC1"/>
</dbReference>
<dbReference type="KEGG" id="eiv:EIN_375340"/>
<keyword evidence="1" id="KW-0963">Cytoplasm</keyword>
<dbReference type="Proteomes" id="UP000014680">
    <property type="component" value="Unassembled WGS sequence"/>
</dbReference>
<dbReference type="GeneID" id="14882358"/>
<organism evidence="5 6">
    <name type="scientific">Entamoeba invadens IP1</name>
    <dbReference type="NCBI Taxonomy" id="370355"/>
    <lineage>
        <taxon>Eukaryota</taxon>
        <taxon>Amoebozoa</taxon>
        <taxon>Evosea</taxon>
        <taxon>Archamoebae</taxon>
        <taxon>Mastigamoebida</taxon>
        <taxon>Entamoebidae</taxon>
        <taxon>Entamoeba</taxon>
    </lineage>
</organism>
<dbReference type="InterPro" id="IPR001680">
    <property type="entry name" value="WD40_rpt"/>
</dbReference>
<dbReference type="PRINTS" id="PR00320">
    <property type="entry name" value="GPROTEINBRPT"/>
</dbReference>
<evidence type="ECO:0000256" key="4">
    <source>
        <dbReference type="PROSITE-ProRule" id="PRU00221"/>
    </source>
</evidence>
<dbReference type="Gene3D" id="2.130.10.10">
    <property type="entry name" value="YVTN repeat-like/Quinoprotein amine dehydrogenase"/>
    <property type="match status" value="1"/>
</dbReference>
<dbReference type="GO" id="GO:0005737">
    <property type="term" value="C:cytoplasm"/>
    <property type="evidence" value="ECO:0007669"/>
    <property type="project" value="TreeGrafter"/>
</dbReference>
<feature type="repeat" description="WD" evidence="4">
    <location>
        <begin position="435"/>
        <end position="475"/>
    </location>
</feature>
<feature type="non-terminal residue" evidence="5">
    <location>
        <position position="1"/>
    </location>
</feature>
<dbReference type="EMBL" id="KB207268">
    <property type="protein sequence ID" value="ELP83439.1"/>
    <property type="molecule type" value="Genomic_DNA"/>
</dbReference>
<dbReference type="GO" id="GO:0010992">
    <property type="term" value="P:ubiquitin recycling"/>
    <property type="evidence" value="ECO:0007669"/>
    <property type="project" value="TreeGrafter"/>
</dbReference>
<feature type="repeat" description="WD" evidence="4">
    <location>
        <begin position="555"/>
        <end position="595"/>
    </location>
</feature>
<dbReference type="GO" id="GO:0005634">
    <property type="term" value="C:nucleus"/>
    <property type="evidence" value="ECO:0007669"/>
    <property type="project" value="TreeGrafter"/>
</dbReference>
<dbReference type="AlphaFoldDB" id="A0A0A1TU57"/>
<dbReference type="PROSITE" id="PS50294">
    <property type="entry name" value="WD_REPEATS_REGION"/>
    <property type="match status" value="1"/>
</dbReference>
<evidence type="ECO:0000313" key="6">
    <source>
        <dbReference type="Proteomes" id="UP000014680"/>
    </source>
</evidence>
<dbReference type="RefSeq" id="XP_004182785.1">
    <property type="nucleotide sequence ID" value="XM_004182737.1"/>
</dbReference>
<reference evidence="5 6" key="1">
    <citation type="submission" date="2012-10" db="EMBL/GenBank/DDBJ databases">
        <authorList>
            <person name="Zafar N."/>
            <person name="Inman J."/>
            <person name="Hall N."/>
            <person name="Lorenzi H."/>
            <person name="Caler E."/>
        </authorList>
    </citation>
    <scope>NUCLEOTIDE SEQUENCE [LARGE SCALE GENOMIC DNA]</scope>
    <source>
        <strain evidence="5 6">IP1</strain>
    </source>
</reference>
<dbReference type="OMA" id="KMAICYR"/>
<dbReference type="InterPro" id="IPR036322">
    <property type="entry name" value="WD40_repeat_dom_sf"/>
</dbReference>
<keyword evidence="6" id="KW-1185">Reference proteome</keyword>
<protein>
    <submittedName>
        <fullName evidence="5">F-box and WD domain protein, putative</fullName>
    </submittedName>
</protein>
<keyword evidence="3" id="KW-0677">Repeat</keyword>
<proteinExistence type="predicted"/>
<evidence type="ECO:0000256" key="3">
    <source>
        <dbReference type="ARBA" id="ARBA00022737"/>
    </source>
</evidence>
<evidence type="ECO:0000313" key="5">
    <source>
        <dbReference type="EMBL" id="ELP83439.1"/>
    </source>
</evidence>
<gene>
    <name evidence="5" type="ORF">EIN_375340</name>
</gene>
<dbReference type="Pfam" id="PF00400">
    <property type="entry name" value="WD40"/>
    <property type="match status" value="2"/>
</dbReference>
<sequence length="709" mass="79470">CAICSRMIYEEVGEKKVFIDYSVATESSQVIPFRDNGFLVYSAIVEPLNENSFLLKYIVNVVTVPWYHGNDSSVAMDRHLMLMARMIQAVIDLKSIHVEDIPPSIALERNGYEAVLPYRTLAGTLVYDTVPLRVSLVMRSKSESTYVVHGSFTRDDTSAFTREELLGIVFGERCKIVESLEDGSIVVHKEGYKTISSDHLKVSSWMYAPVCALFHFSSIHSPTCRFAHSLESENNRVFFFRRAFVFFSSEGKGISVQYSYDIVVKEIGTEDMKETMKVLVEMSVRMEKAPLKRGRGYVPKNHSLVFNIQHQKFDDNSFFPQLPVQTLKKIGSLLPPQDVAALKATNKHIRRLLTTALCSKESSSSEERLMASLKRLEVGGIGHCMTTRTIGEGDVVKMCENNEGSTEWKIVSERHIAQHGSEDVTAPDGVKADVYVGHTNIIRCVDVDSTGLIVTGSSDRKIRVWSSSEDSEVFIGPNSSLVTTKFVDGAIAVAYKCGTVKYIDRLSPKKSLIFDVPEGKLEGFYPLRNTEFLVWNERVDVMEYIDLRRVVKYTYNGHVRKVTVTRPLGEEIYISGSADRTVHIWDTRQTDPIAKFRPHKSGITLLETFDDFHFATVANEKTVSFWDTRNISKAYTTLQQKTNAIDTRDKLIVCGLEGGVVSIVDVNGKTRAQLNCGNQVEVSAVAFNKGVVAVGSKKGKLYVFKGVSY</sequence>
<dbReference type="VEuPathDB" id="AmoebaDB:EIN_375340"/>
<dbReference type="PROSITE" id="PS50082">
    <property type="entry name" value="WD_REPEATS_2"/>
    <property type="match status" value="2"/>
</dbReference>
<dbReference type="PANTHER" id="PTHR19849">
    <property type="entry name" value="PHOSPHOLIPASE A-2-ACTIVATING PROTEIN"/>
    <property type="match status" value="1"/>
</dbReference>
<dbReference type="OrthoDB" id="27537at2759"/>
<dbReference type="GO" id="GO:0043130">
    <property type="term" value="F:ubiquitin binding"/>
    <property type="evidence" value="ECO:0007669"/>
    <property type="project" value="TreeGrafter"/>
</dbReference>
<dbReference type="PANTHER" id="PTHR19849:SF0">
    <property type="entry name" value="PHOSPHOLIPASE A-2-ACTIVATING PROTEIN"/>
    <property type="match status" value="1"/>
</dbReference>
<dbReference type="GO" id="GO:0043161">
    <property type="term" value="P:proteasome-mediated ubiquitin-dependent protein catabolic process"/>
    <property type="evidence" value="ECO:0007669"/>
    <property type="project" value="TreeGrafter"/>
</dbReference>
<dbReference type="SMART" id="SM00320">
    <property type="entry name" value="WD40"/>
    <property type="match status" value="4"/>
</dbReference>
<keyword evidence="2 4" id="KW-0853">WD repeat</keyword>
<dbReference type="InterPro" id="IPR015943">
    <property type="entry name" value="WD40/YVTN_repeat-like_dom_sf"/>
</dbReference>
<evidence type="ECO:0000256" key="1">
    <source>
        <dbReference type="ARBA" id="ARBA00022490"/>
    </source>
</evidence>
<name>A0A0A1TU57_ENTIV</name>
<accession>A0A0A1TU57</accession>
<evidence type="ECO:0000256" key="2">
    <source>
        <dbReference type="ARBA" id="ARBA00022574"/>
    </source>
</evidence>